<reference evidence="2 3" key="1">
    <citation type="journal article" date="2022" name="Nat. Plants">
        <title>Genomes of leafy and leafless Platanthera orchids illuminate the evolution of mycoheterotrophy.</title>
        <authorList>
            <person name="Li M.H."/>
            <person name="Liu K.W."/>
            <person name="Li Z."/>
            <person name="Lu H.C."/>
            <person name="Ye Q.L."/>
            <person name="Zhang D."/>
            <person name="Wang J.Y."/>
            <person name="Li Y.F."/>
            <person name="Zhong Z.M."/>
            <person name="Liu X."/>
            <person name="Yu X."/>
            <person name="Liu D.K."/>
            <person name="Tu X.D."/>
            <person name="Liu B."/>
            <person name="Hao Y."/>
            <person name="Liao X.Y."/>
            <person name="Jiang Y.T."/>
            <person name="Sun W.H."/>
            <person name="Chen J."/>
            <person name="Chen Y.Q."/>
            <person name="Ai Y."/>
            <person name="Zhai J.W."/>
            <person name="Wu S.S."/>
            <person name="Zhou Z."/>
            <person name="Hsiao Y.Y."/>
            <person name="Wu W.L."/>
            <person name="Chen Y.Y."/>
            <person name="Lin Y.F."/>
            <person name="Hsu J.L."/>
            <person name="Li C.Y."/>
            <person name="Wang Z.W."/>
            <person name="Zhao X."/>
            <person name="Zhong W.Y."/>
            <person name="Ma X.K."/>
            <person name="Ma L."/>
            <person name="Huang J."/>
            <person name="Chen G.Z."/>
            <person name="Huang M.Z."/>
            <person name="Huang L."/>
            <person name="Peng D.H."/>
            <person name="Luo Y.B."/>
            <person name="Zou S.Q."/>
            <person name="Chen S.P."/>
            <person name="Lan S."/>
            <person name="Tsai W.C."/>
            <person name="Van de Peer Y."/>
            <person name="Liu Z.J."/>
        </authorList>
    </citation>
    <scope>NUCLEOTIDE SEQUENCE [LARGE SCALE GENOMIC DNA]</scope>
    <source>
        <strain evidence="2">Lor288</strain>
    </source>
</reference>
<keyword evidence="3" id="KW-1185">Reference proteome</keyword>
<sequence length="295" mass="33014">MGSKPAAPCRFSGFYPVLSRAGFRGLTRSDTGLVHGLTGRTGRSGPGRRAKKEKTSGKSREDDGNAAVRTWRRWARRIHDILMSLVRRVSTQQVAAISRRFTERRRPACRRSEKVSVEGFRRRSRKIGMGADTLHLSSRSKRRTRREEEVVHGEKQRRRNDQILEEKADHLVHVAMCSEEGVMDTPPALIIEKNALKGGFTKKKKVRLRRAVVSSCAARRQLPLTTPAATCSKTDDNTQVQQASPSARAREREREADLLSTKVQAGGSFSHRRAVPSSKCYSAALIPIGIPWLHS</sequence>
<comment type="caution">
    <text evidence="2">The sequence shown here is derived from an EMBL/GenBank/DDBJ whole genome shotgun (WGS) entry which is preliminary data.</text>
</comment>
<feature type="region of interest" description="Disordered" evidence="1">
    <location>
        <begin position="29"/>
        <end position="65"/>
    </location>
</feature>
<accession>A0ABR2M912</accession>
<feature type="compositionally biased region" description="Polar residues" evidence="1">
    <location>
        <begin position="228"/>
        <end position="245"/>
    </location>
</feature>
<proteinExistence type="predicted"/>
<dbReference type="EMBL" id="JBBWWR010000010">
    <property type="protein sequence ID" value="KAK8960553.1"/>
    <property type="molecule type" value="Genomic_DNA"/>
</dbReference>
<dbReference type="Proteomes" id="UP001412067">
    <property type="component" value="Unassembled WGS sequence"/>
</dbReference>
<protein>
    <submittedName>
        <fullName evidence="2">Uncharacterized protein</fullName>
    </submittedName>
</protein>
<gene>
    <name evidence="2" type="ORF">KSP40_PGU012629</name>
</gene>
<feature type="compositionally biased region" description="Basic and acidic residues" evidence="1">
    <location>
        <begin position="53"/>
        <end position="63"/>
    </location>
</feature>
<evidence type="ECO:0000313" key="3">
    <source>
        <dbReference type="Proteomes" id="UP001412067"/>
    </source>
</evidence>
<feature type="region of interest" description="Disordered" evidence="1">
    <location>
        <begin position="228"/>
        <end position="253"/>
    </location>
</feature>
<evidence type="ECO:0000313" key="2">
    <source>
        <dbReference type="EMBL" id="KAK8960553.1"/>
    </source>
</evidence>
<organism evidence="2 3">
    <name type="scientific">Platanthera guangdongensis</name>
    <dbReference type="NCBI Taxonomy" id="2320717"/>
    <lineage>
        <taxon>Eukaryota</taxon>
        <taxon>Viridiplantae</taxon>
        <taxon>Streptophyta</taxon>
        <taxon>Embryophyta</taxon>
        <taxon>Tracheophyta</taxon>
        <taxon>Spermatophyta</taxon>
        <taxon>Magnoliopsida</taxon>
        <taxon>Liliopsida</taxon>
        <taxon>Asparagales</taxon>
        <taxon>Orchidaceae</taxon>
        <taxon>Orchidoideae</taxon>
        <taxon>Orchideae</taxon>
        <taxon>Orchidinae</taxon>
        <taxon>Platanthera</taxon>
    </lineage>
</organism>
<evidence type="ECO:0000256" key="1">
    <source>
        <dbReference type="SAM" id="MobiDB-lite"/>
    </source>
</evidence>
<feature type="region of interest" description="Disordered" evidence="1">
    <location>
        <begin position="137"/>
        <end position="158"/>
    </location>
</feature>
<name>A0ABR2M912_9ASPA</name>
<feature type="compositionally biased region" description="Basic and acidic residues" evidence="1">
    <location>
        <begin position="145"/>
        <end position="158"/>
    </location>
</feature>